<dbReference type="EMBL" id="GISG01068024">
    <property type="protein sequence ID" value="MBA4629011.1"/>
    <property type="molecule type" value="Transcribed_RNA"/>
</dbReference>
<reference evidence="1" key="1">
    <citation type="journal article" date="2013" name="J. Plant Res.">
        <title>Effect of fungi and light on seed germination of three Opuntia species from semiarid lands of central Mexico.</title>
        <authorList>
            <person name="Delgado-Sanchez P."/>
            <person name="Jimenez-Bremont J.F."/>
            <person name="Guerrero-Gonzalez Mde L."/>
            <person name="Flores J."/>
        </authorList>
    </citation>
    <scope>NUCLEOTIDE SEQUENCE</scope>
    <source>
        <tissue evidence="1">Cladode</tissue>
    </source>
</reference>
<name>A0A7C8YY70_OPUST</name>
<sequence>MLGHISLSSSTDAIDGLLAYASHGCLRAIYLNWNSNLLSEHSHFCQTLLVIWTSSPHINVHSSSFKLSFLLFKSLDNSIEGGSNISEIGNASSNDEGSLTPIRVCRCTINHNSGILQHLLFFGCTTIFSIVSKL</sequence>
<reference evidence="1" key="2">
    <citation type="submission" date="2020-07" db="EMBL/GenBank/DDBJ databases">
        <authorList>
            <person name="Vera ALvarez R."/>
            <person name="Arias-Moreno D.M."/>
            <person name="Jimenez-Jacinto V."/>
            <person name="Jimenez-Bremont J.F."/>
            <person name="Swaminathan K."/>
            <person name="Moose S.P."/>
            <person name="Guerrero-Gonzalez M.L."/>
            <person name="Marino-Ramirez L."/>
            <person name="Landsman D."/>
            <person name="Rodriguez-Kessler M."/>
            <person name="Delgado-Sanchez P."/>
        </authorList>
    </citation>
    <scope>NUCLEOTIDE SEQUENCE</scope>
    <source>
        <tissue evidence="1">Cladode</tissue>
    </source>
</reference>
<organism evidence="1">
    <name type="scientific">Opuntia streptacantha</name>
    <name type="common">Prickly pear cactus</name>
    <name type="synonym">Opuntia cardona</name>
    <dbReference type="NCBI Taxonomy" id="393608"/>
    <lineage>
        <taxon>Eukaryota</taxon>
        <taxon>Viridiplantae</taxon>
        <taxon>Streptophyta</taxon>
        <taxon>Embryophyta</taxon>
        <taxon>Tracheophyta</taxon>
        <taxon>Spermatophyta</taxon>
        <taxon>Magnoliopsida</taxon>
        <taxon>eudicotyledons</taxon>
        <taxon>Gunneridae</taxon>
        <taxon>Pentapetalae</taxon>
        <taxon>Caryophyllales</taxon>
        <taxon>Cactineae</taxon>
        <taxon>Cactaceae</taxon>
        <taxon>Opuntioideae</taxon>
        <taxon>Opuntia</taxon>
    </lineage>
</organism>
<accession>A0A7C8YY70</accession>
<evidence type="ECO:0000313" key="1">
    <source>
        <dbReference type="EMBL" id="MBA4629011.1"/>
    </source>
</evidence>
<dbReference type="AlphaFoldDB" id="A0A7C8YY70"/>
<proteinExistence type="predicted"/>
<protein>
    <submittedName>
        <fullName evidence="1">Uncharacterized protein</fullName>
    </submittedName>
</protein>